<name>A0A3P6T2B3_CYLGO</name>
<reference evidence="2 3" key="1">
    <citation type="submission" date="2018-11" db="EMBL/GenBank/DDBJ databases">
        <authorList>
            <consortium name="Pathogen Informatics"/>
        </authorList>
    </citation>
    <scope>NUCLEOTIDE SEQUENCE [LARGE SCALE GENOMIC DNA]</scope>
</reference>
<evidence type="ECO:0000256" key="1">
    <source>
        <dbReference type="SAM" id="MobiDB-lite"/>
    </source>
</evidence>
<sequence>MPRVSIDPAATNVESVPDTPAADTSADENHNEEIVNEEEQEHVAEVPSVNGEDFADDIGCPENDDDAGFEDEEAPTTDAVAGDNQTHNNSEEPESLKGKSKLEPEHVEEPPKKKEKRVKLEPDVKIEETELEYFTKMPQHHSVSLKERFKIVDPRTLVRSEDVIFTRRK</sequence>
<dbReference type="EMBL" id="UYRV01026356">
    <property type="protein sequence ID" value="VDK79137.1"/>
    <property type="molecule type" value="Genomic_DNA"/>
</dbReference>
<evidence type="ECO:0000313" key="3">
    <source>
        <dbReference type="Proteomes" id="UP000271889"/>
    </source>
</evidence>
<feature type="non-terminal residue" evidence="2">
    <location>
        <position position="169"/>
    </location>
</feature>
<dbReference type="OrthoDB" id="5875755at2759"/>
<organism evidence="2 3">
    <name type="scientific">Cylicostephanus goldi</name>
    <name type="common">Nematode worm</name>
    <dbReference type="NCBI Taxonomy" id="71465"/>
    <lineage>
        <taxon>Eukaryota</taxon>
        <taxon>Metazoa</taxon>
        <taxon>Ecdysozoa</taxon>
        <taxon>Nematoda</taxon>
        <taxon>Chromadorea</taxon>
        <taxon>Rhabditida</taxon>
        <taxon>Rhabditina</taxon>
        <taxon>Rhabditomorpha</taxon>
        <taxon>Strongyloidea</taxon>
        <taxon>Strongylidae</taxon>
        <taxon>Cylicostephanus</taxon>
    </lineage>
</organism>
<feature type="compositionally biased region" description="Basic and acidic residues" evidence="1">
    <location>
        <begin position="94"/>
        <end position="120"/>
    </location>
</feature>
<accession>A0A3P6T2B3</accession>
<keyword evidence="3" id="KW-1185">Reference proteome</keyword>
<dbReference type="AlphaFoldDB" id="A0A3P6T2B3"/>
<gene>
    <name evidence="2" type="ORF">CGOC_LOCUS7541</name>
</gene>
<protein>
    <submittedName>
        <fullName evidence="2">Uncharacterized protein</fullName>
    </submittedName>
</protein>
<evidence type="ECO:0000313" key="2">
    <source>
        <dbReference type="EMBL" id="VDK79137.1"/>
    </source>
</evidence>
<feature type="region of interest" description="Disordered" evidence="1">
    <location>
        <begin position="1"/>
        <end position="120"/>
    </location>
</feature>
<dbReference type="Proteomes" id="UP000271889">
    <property type="component" value="Unassembled WGS sequence"/>
</dbReference>
<proteinExistence type="predicted"/>
<feature type="compositionally biased region" description="Acidic residues" evidence="1">
    <location>
        <begin position="62"/>
        <end position="75"/>
    </location>
</feature>